<dbReference type="InterPro" id="IPR017938">
    <property type="entry name" value="Riboflavin_synthase-like_b-brl"/>
</dbReference>
<evidence type="ECO:0000256" key="1">
    <source>
        <dbReference type="ARBA" id="ARBA00022630"/>
    </source>
</evidence>
<keyword evidence="2" id="KW-0001">2Fe-2S</keyword>
<dbReference type="PROSITE" id="PS51384">
    <property type="entry name" value="FAD_FR"/>
    <property type="match status" value="1"/>
</dbReference>
<gene>
    <name evidence="9" type="ORF">BURMUCGD2_6456</name>
</gene>
<dbReference type="InterPro" id="IPR006058">
    <property type="entry name" value="2Fe2S_fd_BS"/>
</dbReference>
<dbReference type="SUPFAM" id="SSF54292">
    <property type="entry name" value="2Fe-2S ferredoxin-like"/>
    <property type="match status" value="1"/>
</dbReference>
<evidence type="ECO:0000256" key="5">
    <source>
        <dbReference type="ARBA" id="ARBA00023004"/>
    </source>
</evidence>
<proteinExistence type="predicted"/>
<evidence type="ECO:0000256" key="6">
    <source>
        <dbReference type="ARBA" id="ARBA00023014"/>
    </source>
</evidence>
<feature type="domain" description="2Fe-2S ferredoxin-type" evidence="7">
    <location>
        <begin position="237"/>
        <end position="322"/>
    </location>
</feature>
<dbReference type="PANTHER" id="PTHR47354:SF1">
    <property type="entry name" value="CARNITINE MONOOXYGENASE REDUCTASE SUBUNIT"/>
    <property type="match status" value="1"/>
</dbReference>
<dbReference type="GO" id="GO:0051537">
    <property type="term" value="F:2 iron, 2 sulfur cluster binding"/>
    <property type="evidence" value="ECO:0007669"/>
    <property type="project" value="UniProtKB-KW"/>
</dbReference>
<reference evidence="9 10" key="1">
    <citation type="journal article" date="2012" name="J. Bacteriol.">
        <title>Draft Genome Sequence Determination for Cystic Fibrosis and Chronic Granulomatous Disease Burkholderia multivorans Isolates.</title>
        <authorList>
            <person name="Varga J.J."/>
            <person name="Losada L."/>
            <person name="Zelazny A.M."/>
            <person name="Brinkac L."/>
            <person name="Harkins D."/>
            <person name="Radune D."/>
            <person name="Hostetler J."/>
            <person name="Sampaio E.P."/>
            <person name="Ronning C.M."/>
            <person name="Nierman W.C."/>
            <person name="Greenberg D.E."/>
            <person name="Holland S.M."/>
            <person name="Goldberg J.B."/>
        </authorList>
    </citation>
    <scope>NUCLEOTIDE SEQUENCE [LARGE SCALE GENOMIC DNA]</scope>
    <source>
        <strain evidence="9 10">CGD2</strain>
    </source>
</reference>
<evidence type="ECO:0000256" key="3">
    <source>
        <dbReference type="ARBA" id="ARBA00022723"/>
    </source>
</evidence>
<dbReference type="InterPro" id="IPR036010">
    <property type="entry name" value="2Fe-2S_ferredoxin-like_sf"/>
</dbReference>
<evidence type="ECO:0000259" key="7">
    <source>
        <dbReference type="PROSITE" id="PS51085"/>
    </source>
</evidence>
<evidence type="ECO:0000313" key="10">
    <source>
        <dbReference type="Proteomes" id="UP000004535"/>
    </source>
</evidence>
<dbReference type="InterPro" id="IPR017927">
    <property type="entry name" value="FAD-bd_FR_type"/>
</dbReference>
<dbReference type="InterPro" id="IPR001041">
    <property type="entry name" value="2Fe-2S_ferredoxin-type"/>
</dbReference>
<name>B9BP35_9BURK</name>
<dbReference type="PANTHER" id="PTHR47354">
    <property type="entry name" value="NADH OXIDOREDUCTASE HCR"/>
    <property type="match status" value="1"/>
</dbReference>
<protein>
    <submittedName>
        <fullName evidence="9">Putative dioxygenase subunit beta YeaX</fullName>
        <ecNumber evidence="9">1.-.-.-</ecNumber>
    </submittedName>
</protein>
<dbReference type="PRINTS" id="PR00409">
    <property type="entry name" value="PHDIOXRDTASE"/>
</dbReference>
<keyword evidence="1" id="KW-0285">Flavoprotein</keyword>
<keyword evidence="3" id="KW-0479">Metal-binding</keyword>
<dbReference type="EMBL" id="ACFC01000004">
    <property type="protein sequence ID" value="EEE07353.1"/>
    <property type="molecule type" value="Genomic_DNA"/>
</dbReference>
<dbReference type="EC" id="1.-.-.-" evidence="9"/>
<evidence type="ECO:0000256" key="2">
    <source>
        <dbReference type="ARBA" id="ARBA00022714"/>
    </source>
</evidence>
<dbReference type="CDD" id="cd06185">
    <property type="entry name" value="PDR_like"/>
    <property type="match status" value="1"/>
</dbReference>
<evidence type="ECO:0000313" key="9">
    <source>
        <dbReference type="EMBL" id="EEE07353.1"/>
    </source>
</evidence>
<dbReference type="InterPro" id="IPR012675">
    <property type="entry name" value="Beta-grasp_dom_sf"/>
</dbReference>
<dbReference type="CDD" id="cd00207">
    <property type="entry name" value="fer2"/>
    <property type="match status" value="1"/>
</dbReference>
<evidence type="ECO:0000256" key="4">
    <source>
        <dbReference type="ARBA" id="ARBA00023002"/>
    </source>
</evidence>
<keyword evidence="9" id="KW-0223">Dioxygenase</keyword>
<dbReference type="InterPro" id="IPR050415">
    <property type="entry name" value="MRET"/>
</dbReference>
<feature type="domain" description="FAD-binding FR-type" evidence="8">
    <location>
        <begin position="7"/>
        <end position="108"/>
    </location>
</feature>
<dbReference type="PROSITE" id="PS51085">
    <property type="entry name" value="2FE2S_FER_2"/>
    <property type="match status" value="1"/>
</dbReference>
<dbReference type="PROSITE" id="PS00197">
    <property type="entry name" value="2FE2S_FER_1"/>
    <property type="match status" value="1"/>
</dbReference>
<dbReference type="Gene3D" id="3.40.50.80">
    <property type="entry name" value="Nucleotide-binding domain of ferredoxin-NADP reductase (FNR) module"/>
    <property type="match status" value="1"/>
</dbReference>
<dbReference type="Gene3D" id="2.40.30.10">
    <property type="entry name" value="Translation factors"/>
    <property type="match status" value="1"/>
</dbReference>
<dbReference type="Pfam" id="PF00970">
    <property type="entry name" value="FAD_binding_6"/>
    <property type="match status" value="1"/>
</dbReference>
<dbReference type="Gene3D" id="3.10.20.30">
    <property type="match status" value="1"/>
</dbReference>
<keyword evidence="4 9" id="KW-0560">Oxidoreductase</keyword>
<dbReference type="InterPro" id="IPR039261">
    <property type="entry name" value="FNR_nucleotide-bd"/>
</dbReference>
<dbReference type="GO" id="GO:0046872">
    <property type="term" value="F:metal ion binding"/>
    <property type="evidence" value="ECO:0007669"/>
    <property type="project" value="UniProtKB-KW"/>
</dbReference>
<dbReference type="Pfam" id="PF00111">
    <property type="entry name" value="Fer2"/>
    <property type="match status" value="1"/>
</dbReference>
<comment type="caution">
    <text evidence="9">The sequence shown here is derived from an EMBL/GenBank/DDBJ whole genome shotgun (WGS) entry which is preliminary data.</text>
</comment>
<keyword evidence="6" id="KW-0411">Iron-sulfur</keyword>
<dbReference type="SUPFAM" id="SSF63380">
    <property type="entry name" value="Riboflavin synthase domain-like"/>
    <property type="match status" value="1"/>
</dbReference>
<evidence type="ECO:0000259" key="8">
    <source>
        <dbReference type="PROSITE" id="PS51384"/>
    </source>
</evidence>
<dbReference type="RefSeq" id="WP_006405286.1">
    <property type="nucleotide sequence ID" value="NZ_ACFC01000004.1"/>
</dbReference>
<dbReference type="SUPFAM" id="SSF52343">
    <property type="entry name" value="Ferredoxin reductase-like, C-terminal NADP-linked domain"/>
    <property type="match status" value="1"/>
</dbReference>
<organism evidence="9 10">
    <name type="scientific">Burkholderia multivorans CGD2</name>
    <dbReference type="NCBI Taxonomy" id="513052"/>
    <lineage>
        <taxon>Bacteria</taxon>
        <taxon>Pseudomonadati</taxon>
        <taxon>Pseudomonadota</taxon>
        <taxon>Betaproteobacteria</taxon>
        <taxon>Burkholderiales</taxon>
        <taxon>Burkholderiaceae</taxon>
        <taxon>Burkholderia</taxon>
        <taxon>Burkholderia cepacia complex</taxon>
    </lineage>
</organism>
<keyword evidence="5" id="KW-0408">Iron</keyword>
<sequence length="322" mass="34083">MSSIVQTHSIDVVVTEATSLTGEIRLLRLCADNGVPLPAFEPGAHVMVEAAPGVTRAYSLCSDPADRSHYDIAVKLEVQGRGGSRALHALTAGARLVIGAPRNLFALAPSATHHLLIGGGIGATPLVAMAHQLARDGAPFTFVQFSRSDAHLPFARLLREGPWHSQVALHFDDVQTIDLARLSAALPPGTHAYCCGPSAFVRWARAQCANVGDAQWHEERFSADASDDARADAESPAAIRLILARSAKQITMQRGQTLLDALRGHGVSVDTACEQGVCGSCVVEYSDGEPVHGDACLDATERERYVALCCGGCCSESLTLQL</sequence>
<dbReference type="GO" id="GO:0051213">
    <property type="term" value="F:dioxygenase activity"/>
    <property type="evidence" value="ECO:0007669"/>
    <property type="project" value="UniProtKB-KW"/>
</dbReference>
<dbReference type="Proteomes" id="UP000004535">
    <property type="component" value="Unassembled WGS sequence"/>
</dbReference>
<accession>B9BP35</accession>
<dbReference type="InterPro" id="IPR008333">
    <property type="entry name" value="Cbr1-like_FAD-bd_dom"/>
</dbReference>
<dbReference type="AlphaFoldDB" id="B9BP35"/>